<dbReference type="Gene3D" id="2.30.29.30">
    <property type="entry name" value="Pleckstrin-homology domain (PH domain)/Phosphotyrosine-binding domain (PTB)"/>
    <property type="match status" value="1"/>
</dbReference>
<evidence type="ECO:0008006" key="4">
    <source>
        <dbReference type="Google" id="ProtNLM"/>
    </source>
</evidence>
<dbReference type="SUPFAM" id="SSF50729">
    <property type="entry name" value="PH domain-like"/>
    <property type="match status" value="1"/>
</dbReference>
<evidence type="ECO:0000313" key="2">
    <source>
        <dbReference type="EMBL" id="KAL0945441.1"/>
    </source>
</evidence>
<organism evidence="2 3">
    <name type="scientific">Hohenbuehelia grisea</name>
    <dbReference type="NCBI Taxonomy" id="104357"/>
    <lineage>
        <taxon>Eukaryota</taxon>
        <taxon>Fungi</taxon>
        <taxon>Dikarya</taxon>
        <taxon>Basidiomycota</taxon>
        <taxon>Agaricomycotina</taxon>
        <taxon>Agaricomycetes</taxon>
        <taxon>Agaricomycetidae</taxon>
        <taxon>Agaricales</taxon>
        <taxon>Pleurotineae</taxon>
        <taxon>Pleurotaceae</taxon>
        <taxon>Hohenbuehelia</taxon>
    </lineage>
</organism>
<evidence type="ECO:0000313" key="3">
    <source>
        <dbReference type="Proteomes" id="UP001556367"/>
    </source>
</evidence>
<reference evidence="3" key="1">
    <citation type="submission" date="2024-06" db="EMBL/GenBank/DDBJ databases">
        <title>Multi-omics analyses provide insights into the biosynthesis of the anticancer antibiotic pleurotin in Hohenbuehelia grisea.</title>
        <authorList>
            <person name="Weaver J.A."/>
            <person name="Alberti F."/>
        </authorList>
    </citation>
    <scope>NUCLEOTIDE SEQUENCE [LARGE SCALE GENOMIC DNA]</scope>
    <source>
        <strain evidence="3">T-177</strain>
    </source>
</reference>
<dbReference type="PANTHER" id="PTHR47339">
    <property type="entry name" value="CELL DIVISION CONTROL PROTEIN 24"/>
    <property type="match status" value="1"/>
</dbReference>
<sequence length="341" mass="38892">MQSEVNSPTASAETPSSLVYPVQQRCLVIKERLIAKGFGHYFPVPGQDTPADPVADIEQFCSSGWPLCELYNLLSGSNFFDPISIHDIPVGPSRHPGRAFARFRARITSMRELNLTNVNLPLDLDEIIQQGSLVIDRVELDLKSTAAISEYRGSTLDSYQDFVENSLVAENLFTQVLDWKGCDPQSFGKLYLHDYFTTRRAKRNSYRQHRVFLFEHTLLFCQTGDTSVHVEDKSNGIPFRFILKGRVLIPNVNRISLRDISTDTASHSHPLTIWWQDRRAPDFCTLWCEGEERQRRWLVELFNIARRSSNLEPSQTSLSCFNSQDPEGEGRLCTVSSRTNQ</sequence>
<gene>
    <name evidence="2" type="ORF">HGRIS_000931</name>
</gene>
<dbReference type="EMBL" id="JASNQZ010000018">
    <property type="protein sequence ID" value="KAL0945441.1"/>
    <property type="molecule type" value="Genomic_DNA"/>
</dbReference>
<dbReference type="Proteomes" id="UP001556367">
    <property type="component" value="Unassembled WGS sequence"/>
</dbReference>
<dbReference type="Pfam" id="PF15411">
    <property type="entry name" value="PH_10"/>
    <property type="match status" value="1"/>
</dbReference>
<evidence type="ECO:0000256" key="1">
    <source>
        <dbReference type="SAM" id="MobiDB-lite"/>
    </source>
</evidence>
<accession>A0ABR3IQ53</accession>
<protein>
    <recommendedName>
        <fullName evidence="4">PH domain-containing protein</fullName>
    </recommendedName>
</protein>
<keyword evidence="3" id="KW-1185">Reference proteome</keyword>
<comment type="caution">
    <text evidence="2">The sequence shown here is derived from an EMBL/GenBank/DDBJ whole genome shotgun (WGS) entry which is preliminary data.</text>
</comment>
<proteinExistence type="predicted"/>
<dbReference type="InterPro" id="IPR011993">
    <property type="entry name" value="PH-like_dom_sf"/>
</dbReference>
<dbReference type="InterPro" id="IPR053026">
    <property type="entry name" value="CDC42_GEF"/>
</dbReference>
<feature type="compositionally biased region" description="Polar residues" evidence="1">
    <location>
        <begin position="313"/>
        <end position="325"/>
    </location>
</feature>
<name>A0ABR3IQ53_9AGAR</name>
<feature type="region of interest" description="Disordered" evidence="1">
    <location>
        <begin position="313"/>
        <end position="341"/>
    </location>
</feature>
<dbReference type="PANTHER" id="PTHR47339:SF1">
    <property type="entry name" value="CELL DIVISION CONTROL PROTEIN 24"/>
    <property type="match status" value="1"/>
</dbReference>